<name>A0A0S2FD51_LYSAN</name>
<dbReference type="Proteomes" id="UP000060787">
    <property type="component" value="Chromosome"/>
</dbReference>
<evidence type="ECO:0000313" key="2">
    <source>
        <dbReference type="Proteomes" id="UP000060787"/>
    </source>
</evidence>
<gene>
    <name evidence="1" type="ORF">LA76x_3358</name>
</gene>
<dbReference type="STRING" id="84531.LA76x_3358"/>
<keyword evidence="2" id="KW-1185">Reference proteome</keyword>
<proteinExistence type="predicted"/>
<sequence>MAMGLAHAATATAWAAPPHCKTRLLQELGWRFVPVAASKIEASTIEIHPGAPCDRADLNEAQAAGDLMVKIPSGLDGRARGRLDDTLLAHPATVCAYDFRLGEATRRAVDRLVANRGFRFSAVQVGWIGFGPTGSARDGWRPIAWFGRGYRPSGANSRAIETFYSGQVRGECGLGRQIAQYATQAELYGMDGFDAEFDADEIVIGTFNRLHSTRSILLGSSAGRFAHDGRAVAAARQGRQAFMGRPGFVFHVFDRNSLDDLNNQAENFVVYDVSAQAAAALRRHGGFEFYNRRNREIWQLARTLQPYRSKRFFERLLHERDPALRAGLPADAQRSVARLDAELADPFYRGFEIYVHKQGVKPVGFHIVRLLDRNPRTPFRIELALHNLETTLLQRYFSHRLKACERRRGP</sequence>
<organism evidence="1 2">
    <name type="scientific">Lysobacter antibioticus</name>
    <dbReference type="NCBI Taxonomy" id="84531"/>
    <lineage>
        <taxon>Bacteria</taxon>
        <taxon>Pseudomonadati</taxon>
        <taxon>Pseudomonadota</taxon>
        <taxon>Gammaproteobacteria</taxon>
        <taxon>Lysobacterales</taxon>
        <taxon>Lysobacteraceae</taxon>
        <taxon>Lysobacter</taxon>
    </lineage>
</organism>
<reference evidence="1 2" key="1">
    <citation type="journal article" date="2015" name="BMC Genomics">
        <title>Comparative genomics and metabolic profiling of the genus Lysobacter.</title>
        <authorList>
            <person name="de Bruijn I."/>
            <person name="Cheng X."/>
            <person name="de Jager V."/>
            <person name="Exposito R.G."/>
            <person name="Watrous J."/>
            <person name="Patel N."/>
            <person name="Postma J."/>
            <person name="Dorrestein P.C."/>
            <person name="Kobayashi D."/>
            <person name="Raaijmakers J.M."/>
        </authorList>
    </citation>
    <scope>NUCLEOTIDE SEQUENCE [LARGE SCALE GENOMIC DNA]</scope>
    <source>
        <strain evidence="1 2">76</strain>
    </source>
</reference>
<evidence type="ECO:0000313" key="1">
    <source>
        <dbReference type="EMBL" id="ALN81484.1"/>
    </source>
</evidence>
<dbReference type="KEGG" id="lab:LA76x_3358"/>
<dbReference type="PATRIC" id="fig|84531.8.peg.3373"/>
<dbReference type="EMBL" id="CP011129">
    <property type="protein sequence ID" value="ALN81484.1"/>
    <property type="molecule type" value="Genomic_DNA"/>
</dbReference>
<accession>A0A0S2FD51</accession>
<protein>
    <submittedName>
        <fullName evidence="1">Putative exported protein</fullName>
    </submittedName>
</protein>
<dbReference type="AlphaFoldDB" id="A0A0S2FD51"/>